<evidence type="ECO:0000313" key="4">
    <source>
        <dbReference type="Proteomes" id="UP000251891"/>
    </source>
</evidence>
<reference evidence="3 4" key="1">
    <citation type="submission" date="2018-06" db="EMBL/GenBank/DDBJ databases">
        <title>Actinomadura craniellae sp. nov. isolated from marine sponge Craniella sp.</title>
        <authorList>
            <person name="Li L."/>
            <person name="Xu Q.H."/>
            <person name="Lin H.W."/>
            <person name="Lu Y.H."/>
        </authorList>
    </citation>
    <scope>NUCLEOTIDE SEQUENCE [LARGE SCALE GENOMIC DNA]</scope>
    <source>
        <strain evidence="3 4">LHW63021</strain>
    </source>
</reference>
<dbReference type="SUPFAM" id="SSF81606">
    <property type="entry name" value="PP2C-like"/>
    <property type="match status" value="1"/>
</dbReference>
<keyword evidence="1" id="KW-0378">Hydrolase</keyword>
<comment type="caution">
    <text evidence="3">The sequence shown here is derived from an EMBL/GenBank/DDBJ whole genome shotgun (WGS) entry which is preliminary data.</text>
</comment>
<dbReference type="InterPro" id="IPR001932">
    <property type="entry name" value="PPM-type_phosphatase-like_dom"/>
</dbReference>
<dbReference type="Pfam" id="PF07228">
    <property type="entry name" value="SpoIIE"/>
    <property type="match status" value="1"/>
</dbReference>
<organism evidence="3 4">
    <name type="scientific">Actinomadura craniellae</name>
    <dbReference type="NCBI Taxonomy" id="2231787"/>
    <lineage>
        <taxon>Bacteria</taxon>
        <taxon>Bacillati</taxon>
        <taxon>Actinomycetota</taxon>
        <taxon>Actinomycetes</taxon>
        <taxon>Streptosporangiales</taxon>
        <taxon>Thermomonosporaceae</taxon>
        <taxon>Actinomadura</taxon>
    </lineage>
</organism>
<dbReference type="EMBL" id="QLYX01000004">
    <property type="protein sequence ID" value="RAY15191.1"/>
    <property type="molecule type" value="Genomic_DNA"/>
</dbReference>
<gene>
    <name evidence="3" type="ORF">DPM19_10740</name>
</gene>
<protein>
    <submittedName>
        <fullName evidence="3">Serine/threonine-protein phosphatase</fullName>
    </submittedName>
</protein>
<dbReference type="PANTHER" id="PTHR43156:SF2">
    <property type="entry name" value="STAGE II SPORULATION PROTEIN E"/>
    <property type="match status" value="1"/>
</dbReference>
<dbReference type="InterPro" id="IPR052016">
    <property type="entry name" value="Bact_Sigma-Reg"/>
</dbReference>
<name>A0A365H7Z4_9ACTN</name>
<evidence type="ECO:0000259" key="2">
    <source>
        <dbReference type="SMART" id="SM00331"/>
    </source>
</evidence>
<accession>A0A365H7Z4</accession>
<dbReference type="PANTHER" id="PTHR43156">
    <property type="entry name" value="STAGE II SPORULATION PROTEIN E-RELATED"/>
    <property type="match status" value="1"/>
</dbReference>
<dbReference type="RefSeq" id="WP_111865663.1">
    <property type="nucleotide sequence ID" value="NZ_QLYX01000004.1"/>
</dbReference>
<keyword evidence="4" id="KW-1185">Reference proteome</keyword>
<dbReference type="Gene3D" id="3.60.40.10">
    <property type="entry name" value="PPM-type phosphatase domain"/>
    <property type="match status" value="1"/>
</dbReference>
<dbReference type="Proteomes" id="UP000251891">
    <property type="component" value="Unassembled WGS sequence"/>
</dbReference>
<evidence type="ECO:0000313" key="3">
    <source>
        <dbReference type="EMBL" id="RAY15191.1"/>
    </source>
</evidence>
<dbReference type="AlphaFoldDB" id="A0A365H7Z4"/>
<dbReference type="InterPro" id="IPR036457">
    <property type="entry name" value="PPM-type-like_dom_sf"/>
</dbReference>
<dbReference type="OrthoDB" id="4935951at2"/>
<proteinExistence type="predicted"/>
<dbReference type="GO" id="GO:0016791">
    <property type="term" value="F:phosphatase activity"/>
    <property type="evidence" value="ECO:0007669"/>
    <property type="project" value="TreeGrafter"/>
</dbReference>
<feature type="domain" description="PPM-type phosphatase" evidence="2">
    <location>
        <begin position="180"/>
        <end position="397"/>
    </location>
</feature>
<dbReference type="SMART" id="SM00331">
    <property type="entry name" value="PP2C_SIG"/>
    <property type="match status" value="1"/>
</dbReference>
<evidence type="ECO:0000256" key="1">
    <source>
        <dbReference type="ARBA" id="ARBA00022801"/>
    </source>
</evidence>
<sequence>MGRAVESTGERMLGGLLEDCHLAAMEDLPRLAAGHAAPAGLADPTIHVADLQKKFLVPLPGQCGRDGKPLREISIDVTMAGRAFRNVEIVRVRDDDAPGSARLWVPLLDGTERLGVLGVTVPADDEEALCRAAYLASLIALLVTSKRNYSDTYQSLVRTEPMTLSAEVLWNLMPIGTFANDRVVVSAALEPAYAVGGDAYDYAMRGDTLHLAIFDAMGHDTAAGLTASIAMGACRNGRRLGMDLTSTAESVDHAIAGQFAGERFATGVLGVLDVGAGELAWVNRGHHPPLLLRRGRRVPLPEEQVEPPMGLGLPQTPTTIRYQLEPGDRVLFYTDGIIDAQNPAGERFGLERFIDFVLRREADGLPAPETLRRLVLTILEYQHERLQDDATVLMVEWRTQEEQRLTF</sequence>